<evidence type="ECO:0000256" key="5">
    <source>
        <dbReference type="ARBA" id="ARBA00022989"/>
    </source>
</evidence>
<dbReference type="AlphaFoldDB" id="A0A381TRV7"/>
<comment type="similarity">
    <text evidence="2">Belongs to the ExbB/TolQ family.</text>
</comment>
<feature type="transmembrane region" description="Helical" evidence="8">
    <location>
        <begin position="143"/>
        <end position="166"/>
    </location>
</feature>
<keyword evidence="5 8" id="KW-1133">Transmembrane helix</keyword>
<dbReference type="InterPro" id="IPR002898">
    <property type="entry name" value="MotA_ExbB_proton_chnl"/>
</dbReference>
<feature type="domain" description="MotA/TolQ/ExbB proton channel" evidence="9">
    <location>
        <begin position="117"/>
        <end position="223"/>
    </location>
</feature>
<evidence type="ECO:0000313" key="10">
    <source>
        <dbReference type="EMBL" id="SVA18238.1"/>
    </source>
</evidence>
<evidence type="ECO:0000256" key="6">
    <source>
        <dbReference type="ARBA" id="ARBA00023136"/>
    </source>
</evidence>
<reference evidence="10" key="1">
    <citation type="submission" date="2018-05" db="EMBL/GenBank/DDBJ databases">
        <authorList>
            <person name="Lanie J.A."/>
            <person name="Ng W.-L."/>
            <person name="Kazmierczak K.M."/>
            <person name="Andrzejewski T.M."/>
            <person name="Davidsen T.M."/>
            <person name="Wayne K.J."/>
            <person name="Tettelin H."/>
            <person name="Glass J.I."/>
            <person name="Rusch D."/>
            <person name="Podicherti R."/>
            <person name="Tsui H.-C.T."/>
            <person name="Winkler M.E."/>
        </authorList>
    </citation>
    <scope>NUCLEOTIDE SEQUENCE</scope>
</reference>
<organism evidence="10">
    <name type="scientific">marine metagenome</name>
    <dbReference type="NCBI Taxonomy" id="408172"/>
    <lineage>
        <taxon>unclassified sequences</taxon>
        <taxon>metagenomes</taxon>
        <taxon>ecological metagenomes</taxon>
    </lineage>
</organism>
<accession>A0A381TRV7</accession>
<dbReference type="PANTHER" id="PTHR30625:SF3">
    <property type="entry name" value="TOL-PAL SYSTEM PROTEIN TOLQ"/>
    <property type="match status" value="1"/>
</dbReference>
<dbReference type="EMBL" id="UINC01004982">
    <property type="protein sequence ID" value="SVA18238.1"/>
    <property type="molecule type" value="Genomic_DNA"/>
</dbReference>
<comment type="subcellular location">
    <subcellularLocation>
        <location evidence="1">Cell membrane</location>
        <topology evidence="1">Multi-pass membrane protein</topology>
    </subcellularLocation>
</comment>
<proteinExistence type="inferred from homology"/>
<protein>
    <recommendedName>
        <fullName evidence="9">MotA/TolQ/ExbB proton channel domain-containing protein</fullName>
    </recommendedName>
</protein>
<evidence type="ECO:0000256" key="1">
    <source>
        <dbReference type="ARBA" id="ARBA00004651"/>
    </source>
</evidence>
<dbReference type="InterPro" id="IPR050790">
    <property type="entry name" value="ExbB/TolQ_transport"/>
</dbReference>
<dbReference type="Pfam" id="PF01618">
    <property type="entry name" value="MotA_ExbB"/>
    <property type="match status" value="1"/>
</dbReference>
<feature type="transmembrane region" description="Helical" evidence="8">
    <location>
        <begin position="18"/>
        <end position="39"/>
    </location>
</feature>
<keyword evidence="3" id="KW-1003">Cell membrane</keyword>
<evidence type="ECO:0000259" key="9">
    <source>
        <dbReference type="Pfam" id="PF01618"/>
    </source>
</evidence>
<dbReference type="PANTHER" id="PTHR30625">
    <property type="entry name" value="PROTEIN TOLQ"/>
    <property type="match status" value="1"/>
</dbReference>
<sequence length="265" mass="29663">MIPDQPLGIVELVMQSSMMAKCVLLILCFFSITSWAIMLNKYFVYKAAKNEDSKFLEVFSKNENLTQIYNFAKKLRLSPLARLFLTGYRELYLFQKMAKEDREKSGGLPLSSGERLTERDIKGINLALNKSINREVERFSKRLEFLATTGSTTPFIGLFGTVWGIMHSFRSIGIQGTASIGGVAPGIAEALIATAAGLGAAIPAVIFFNYLNNKVFVLTSSMDDFCQDFIYLAEKNFTPFQKKEAQKKTATKKETKPKVTEKKAK</sequence>
<feature type="transmembrane region" description="Helical" evidence="8">
    <location>
        <begin position="186"/>
        <end position="211"/>
    </location>
</feature>
<evidence type="ECO:0000256" key="8">
    <source>
        <dbReference type="SAM" id="Phobius"/>
    </source>
</evidence>
<name>A0A381TRV7_9ZZZZ</name>
<dbReference type="GO" id="GO:0005886">
    <property type="term" value="C:plasma membrane"/>
    <property type="evidence" value="ECO:0007669"/>
    <property type="project" value="UniProtKB-SubCell"/>
</dbReference>
<keyword evidence="6 8" id="KW-0472">Membrane</keyword>
<evidence type="ECO:0000256" key="4">
    <source>
        <dbReference type="ARBA" id="ARBA00022692"/>
    </source>
</evidence>
<evidence type="ECO:0000256" key="3">
    <source>
        <dbReference type="ARBA" id="ARBA00022475"/>
    </source>
</evidence>
<evidence type="ECO:0000256" key="7">
    <source>
        <dbReference type="SAM" id="MobiDB-lite"/>
    </source>
</evidence>
<evidence type="ECO:0000256" key="2">
    <source>
        <dbReference type="ARBA" id="ARBA00010442"/>
    </source>
</evidence>
<keyword evidence="4 8" id="KW-0812">Transmembrane</keyword>
<feature type="region of interest" description="Disordered" evidence="7">
    <location>
        <begin position="242"/>
        <end position="265"/>
    </location>
</feature>
<dbReference type="GO" id="GO:0017038">
    <property type="term" value="P:protein import"/>
    <property type="evidence" value="ECO:0007669"/>
    <property type="project" value="TreeGrafter"/>
</dbReference>
<gene>
    <name evidence="10" type="ORF">METZ01_LOCUS71092</name>
</gene>